<organism evidence="2 3">
    <name type="scientific">Gossypium klotzschianum</name>
    <dbReference type="NCBI Taxonomy" id="34286"/>
    <lineage>
        <taxon>Eukaryota</taxon>
        <taxon>Viridiplantae</taxon>
        <taxon>Streptophyta</taxon>
        <taxon>Embryophyta</taxon>
        <taxon>Tracheophyta</taxon>
        <taxon>Spermatophyta</taxon>
        <taxon>Magnoliopsida</taxon>
        <taxon>eudicotyledons</taxon>
        <taxon>Gunneridae</taxon>
        <taxon>Pentapetalae</taxon>
        <taxon>rosids</taxon>
        <taxon>malvids</taxon>
        <taxon>Malvales</taxon>
        <taxon>Malvaceae</taxon>
        <taxon>Malvoideae</taxon>
        <taxon>Gossypium</taxon>
    </lineage>
</organism>
<dbReference type="AlphaFoldDB" id="A0A7J8VUF4"/>
<dbReference type="Proteomes" id="UP000593573">
    <property type="component" value="Unassembled WGS sequence"/>
</dbReference>
<feature type="signal peptide" evidence="1">
    <location>
        <begin position="1"/>
        <end position="15"/>
    </location>
</feature>
<gene>
    <name evidence="2" type="ORF">Goklo_002654</name>
</gene>
<keyword evidence="1" id="KW-0732">Signal</keyword>
<comment type="caution">
    <text evidence="2">The sequence shown here is derived from an EMBL/GenBank/DDBJ whole genome shotgun (WGS) entry which is preliminary data.</text>
</comment>
<reference evidence="2 3" key="1">
    <citation type="journal article" date="2019" name="Genome Biol. Evol.">
        <title>Insights into the evolution of the New World diploid cottons (Gossypium, subgenus Houzingenia) based on genome sequencing.</title>
        <authorList>
            <person name="Grover C.E."/>
            <person name="Arick M.A. 2nd"/>
            <person name="Thrash A."/>
            <person name="Conover J.L."/>
            <person name="Sanders W.S."/>
            <person name="Peterson D.G."/>
            <person name="Frelichowski J.E."/>
            <person name="Scheffler J.A."/>
            <person name="Scheffler B.E."/>
            <person name="Wendel J.F."/>
        </authorList>
    </citation>
    <scope>NUCLEOTIDE SEQUENCE [LARGE SCALE GENOMIC DNA]</scope>
    <source>
        <strain evidence="2">57</strain>
        <tissue evidence="2">Leaf</tissue>
    </source>
</reference>
<name>A0A7J8VUF4_9ROSI</name>
<dbReference type="OrthoDB" id="951912at2759"/>
<accession>A0A7J8VUF4</accession>
<proteinExistence type="predicted"/>
<feature type="chain" id="PRO_5029587167" evidence="1">
    <location>
        <begin position="16"/>
        <end position="69"/>
    </location>
</feature>
<sequence>MILLYLLICSAGSVAQDLWSLPEPNEKTGITSYGFIENDSNLVHGLLKVEGALVGSSWIEKDCSQFDND</sequence>
<dbReference type="EMBL" id="JABFAB010000012">
    <property type="protein sequence ID" value="MBA0666212.1"/>
    <property type="molecule type" value="Genomic_DNA"/>
</dbReference>
<evidence type="ECO:0000313" key="3">
    <source>
        <dbReference type="Proteomes" id="UP000593573"/>
    </source>
</evidence>
<keyword evidence="3" id="KW-1185">Reference proteome</keyword>
<evidence type="ECO:0000256" key="1">
    <source>
        <dbReference type="SAM" id="SignalP"/>
    </source>
</evidence>
<protein>
    <submittedName>
        <fullName evidence="2">Uncharacterized protein</fullName>
    </submittedName>
</protein>
<evidence type="ECO:0000313" key="2">
    <source>
        <dbReference type="EMBL" id="MBA0666212.1"/>
    </source>
</evidence>